<protein>
    <submittedName>
        <fullName evidence="1">Uncharacterized protein</fullName>
    </submittedName>
</protein>
<sequence length="49" mass="4703">MAVGTTGAGVGAAEAVPAASPLPATAANDVTASAESLILFRAMMIPPCM</sequence>
<keyword evidence="2" id="KW-1185">Reference proteome</keyword>
<accession>A0ABP5GKP2</accession>
<gene>
    <name evidence="1" type="ORF">GCM10009839_64200</name>
</gene>
<reference evidence="2" key="1">
    <citation type="journal article" date="2019" name="Int. J. Syst. Evol. Microbiol.">
        <title>The Global Catalogue of Microorganisms (GCM) 10K type strain sequencing project: providing services to taxonomists for standard genome sequencing and annotation.</title>
        <authorList>
            <consortium name="The Broad Institute Genomics Platform"/>
            <consortium name="The Broad Institute Genome Sequencing Center for Infectious Disease"/>
            <person name="Wu L."/>
            <person name="Ma J."/>
        </authorList>
    </citation>
    <scope>NUCLEOTIDE SEQUENCE [LARGE SCALE GENOMIC DNA]</scope>
    <source>
        <strain evidence="2">JCM 16014</strain>
    </source>
</reference>
<evidence type="ECO:0000313" key="1">
    <source>
        <dbReference type="EMBL" id="GAA2049420.1"/>
    </source>
</evidence>
<evidence type="ECO:0000313" key="2">
    <source>
        <dbReference type="Proteomes" id="UP001500751"/>
    </source>
</evidence>
<proteinExistence type="predicted"/>
<dbReference type="EMBL" id="BAAAQN010000047">
    <property type="protein sequence ID" value="GAA2049420.1"/>
    <property type="molecule type" value="Genomic_DNA"/>
</dbReference>
<organism evidence="1 2">
    <name type="scientific">Catenulispora yoronensis</name>
    <dbReference type="NCBI Taxonomy" id="450799"/>
    <lineage>
        <taxon>Bacteria</taxon>
        <taxon>Bacillati</taxon>
        <taxon>Actinomycetota</taxon>
        <taxon>Actinomycetes</taxon>
        <taxon>Catenulisporales</taxon>
        <taxon>Catenulisporaceae</taxon>
        <taxon>Catenulispora</taxon>
    </lineage>
</organism>
<comment type="caution">
    <text evidence="1">The sequence shown here is derived from an EMBL/GenBank/DDBJ whole genome shotgun (WGS) entry which is preliminary data.</text>
</comment>
<dbReference type="Proteomes" id="UP001500751">
    <property type="component" value="Unassembled WGS sequence"/>
</dbReference>
<name>A0ABP5GKP2_9ACTN</name>